<feature type="region of interest" description="Disordered" evidence="1">
    <location>
        <begin position="1"/>
        <end position="21"/>
    </location>
</feature>
<organism evidence="2 3">
    <name type="scientific">Boletus reticuloceps</name>
    <dbReference type="NCBI Taxonomy" id="495285"/>
    <lineage>
        <taxon>Eukaryota</taxon>
        <taxon>Fungi</taxon>
        <taxon>Dikarya</taxon>
        <taxon>Basidiomycota</taxon>
        <taxon>Agaricomycotina</taxon>
        <taxon>Agaricomycetes</taxon>
        <taxon>Agaricomycetidae</taxon>
        <taxon>Boletales</taxon>
        <taxon>Boletineae</taxon>
        <taxon>Boletaceae</taxon>
        <taxon>Boletoideae</taxon>
        <taxon>Boletus</taxon>
    </lineage>
</organism>
<protein>
    <submittedName>
        <fullName evidence="2">Uncharacterized protein</fullName>
    </submittedName>
</protein>
<name>A0A8I3AEH0_9AGAM</name>
<dbReference type="OrthoDB" id="2688210at2759"/>
<proteinExistence type="predicted"/>
<sequence length="381" mass="44449">MHPHQNPHDVHPPDFHSDKYAPSRQNLVNTFHITQEVAAQQLLDLWRAQNVLDRQEWDDEHEHVAAQELQRREQARQEREEAERRQQEEEDEARKEERKKHRTKFLPFADVPPPSTIPITPSPLALRKLQKGEYIPLYFFTNKGLADAQSVSHSVDDEAYAVRPEGEDGLHAFVSIAAAKIKPHIIVDQDLTWSQIDEATHRMLQAMKEVHWPADRVDAMFQFWMNLASHEWQHDTDENARQALILYQATYRRWWHDTLGTASSFNPKHIDQDALIRIKAKITDQKHQAAEKWAQEASTPSVRQRTETNLNHARFSPTYPIPSRFLSLYLSIWLHAHCTLGWIPLHGVHRTWHPIHNTVLTLTRVGFTHPLAPTPPCYMHS</sequence>
<comment type="caution">
    <text evidence="2">The sequence shown here is derived from an EMBL/GenBank/DDBJ whole genome shotgun (WGS) entry which is preliminary data.</text>
</comment>
<feature type="compositionally biased region" description="Basic and acidic residues" evidence="1">
    <location>
        <begin position="70"/>
        <end position="96"/>
    </location>
</feature>
<feature type="region of interest" description="Disordered" evidence="1">
    <location>
        <begin position="70"/>
        <end position="101"/>
    </location>
</feature>
<evidence type="ECO:0000256" key="1">
    <source>
        <dbReference type="SAM" id="MobiDB-lite"/>
    </source>
</evidence>
<reference evidence="2" key="1">
    <citation type="submission" date="2021-03" db="EMBL/GenBank/DDBJ databases">
        <title>Evolutionary innovations through gain and loss of genes in the ectomycorrhizal Boletales.</title>
        <authorList>
            <person name="Wu G."/>
            <person name="Miyauchi S."/>
            <person name="Morin E."/>
            <person name="Yang Z.-L."/>
            <person name="Xu J."/>
            <person name="Martin F.M."/>
        </authorList>
    </citation>
    <scope>NUCLEOTIDE SEQUENCE</scope>
    <source>
        <strain evidence="2">BR01</strain>
    </source>
</reference>
<dbReference type="AlphaFoldDB" id="A0A8I3AEH0"/>
<dbReference type="Proteomes" id="UP000683000">
    <property type="component" value="Unassembled WGS sequence"/>
</dbReference>
<accession>A0A8I3AEH0</accession>
<evidence type="ECO:0000313" key="3">
    <source>
        <dbReference type="Proteomes" id="UP000683000"/>
    </source>
</evidence>
<keyword evidence="3" id="KW-1185">Reference proteome</keyword>
<dbReference type="EMBL" id="JAGFBS010000005">
    <property type="protein sequence ID" value="KAG6379401.1"/>
    <property type="molecule type" value="Genomic_DNA"/>
</dbReference>
<gene>
    <name evidence="2" type="ORF">JVT61DRAFT_11869</name>
</gene>
<evidence type="ECO:0000313" key="2">
    <source>
        <dbReference type="EMBL" id="KAG6379401.1"/>
    </source>
</evidence>